<reference evidence="1" key="2">
    <citation type="journal article" date="2022" name="New Phytol.">
        <title>Evolutionary transition to the ectomycorrhizal habit in the genomes of a hyperdiverse lineage of mushroom-forming fungi.</title>
        <authorList>
            <person name="Looney B."/>
            <person name="Miyauchi S."/>
            <person name="Morin E."/>
            <person name="Drula E."/>
            <person name="Courty P.E."/>
            <person name="Kohler A."/>
            <person name="Kuo A."/>
            <person name="LaButti K."/>
            <person name="Pangilinan J."/>
            <person name="Lipzen A."/>
            <person name="Riley R."/>
            <person name="Andreopoulos W."/>
            <person name="He G."/>
            <person name="Johnson J."/>
            <person name="Nolan M."/>
            <person name="Tritt A."/>
            <person name="Barry K.W."/>
            <person name="Grigoriev I.V."/>
            <person name="Nagy L.G."/>
            <person name="Hibbett D."/>
            <person name="Henrissat B."/>
            <person name="Matheny P.B."/>
            <person name="Labbe J."/>
            <person name="Martin F.M."/>
        </authorList>
    </citation>
    <scope>NUCLEOTIDE SEQUENCE</scope>
    <source>
        <strain evidence="1">FP105234-sp</strain>
    </source>
</reference>
<protein>
    <submittedName>
        <fullName evidence="1">Uncharacterized protein</fullName>
    </submittedName>
</protein>
<evidence type="ECO:0000313" key="1">
    <source>
        <dbReference type="EMBL" id="KAI0045232.1"/>
    </source>
</evidence>
<gene>
    <name evidence="1" type="ORF">FA95DRAFT_1607857</name>
</gene>
<evidence type="ECO:0000313" key="2">
    <source>
        <dbReference type="Proteomes" id="UP000814033"/>
    </source>
</evidence>
<sequence length="852" mass="92947">MLSGDTPQALLPLACRVVASDQWLTISLEPSWKISQIKKFILAKLASDDSPDADPPHTRYRSVSPITFASVFPSRSSLDRETDSSFDDDREFDSDTDVFPLDHTPNYRKQPSASSSTAVHTVPDVPPPPPDTRLYSLVTFSTGQLLEEEYTLSWYRLRPNELLELHPPNTIVRLPREIMLEYVQPYFEVKVRALRVIISEKDVLSTKDRDAKSRPDTMAHKSISRRPRDGIEPWSPGDGKQGASIRKRKKTKLEWRDRWLIIHHGMLNLYKNKSDVTPVHSCSLTALTTLRGAEDVVHAAGQKSSAYVVCAKFRTADMPPPPPNSAVDQPFLSKDPAASPTQDAWIDPWSGSTIPRDPEEQTTGTPPQWARRGSKEDALKSRKMTADSDRIRSSGYDPRDPKREGEINAESFWHDLNIGDGSEGIWLILDMINEAAQSNFLRILHRFGSDSVTSTFIPAYLLPNAAFPYVSSSSSSSSYGHDPRRPPFPYPEWRTEVAKRAHVAGLGGVGSALSWIIGGGGAADSSVPGRRKHDFAASTPRRGSSSEASGSNGHGYEPDADEDDDFSDCELEWDGWMRDLARQTRATKQLYPADDDTPRRRYAPPSALSNVTSPDLEAFYRQPRERASAPSMSAPTYGVTPASAPAHQFTPLSDIPGGMEALSAHAPALLTTPSVMTMPATGVTTSTVSVGGVIRARSLTAANEDGRGRGVPRAMEVLHEGLASSSKKSIKSSSSGKKRERVVSATSSRSAMSPTSTIMSIVSAADTGGTLRSQASGSSGRTARSAGHTDTIVPDAELERTATRTSTRVAVIEPELKDKRSGGMLAKAKAFSPERLVNKLDSALDFVDGGRR</sequence>
<name>A0ACB8RN61_9AGAM</name>
<keyword evidence="2" id="KW-1185">Reference proteome</keyword>
<accession>A0ACB8RN61</accession>
<reference evidence="1" key="1">
    <citation type="submission" date="2021-02" db="EMBL/GenBank/DDBJ databases">
        <authorList>
            <consortium name="DOE Joint Genome Institute"/>
            <person name="Ahrendt S."/>
            <person name="Looney B.P."/>
            <person name="Miyauchi S."/>
            <person name="Morin E."/>
            <person name="Drula E."/>
            <person name="Courty P.E."/>
            <person name="Chicoki N."/>
            <person name="Fauchery L."/>
            <person name="Kohler A."/>
            <person name="Kuo A."/>
            <person name="Labutti K."/>
            <person name="Pangilinan J."/>
            <person name="Lipzen A."/>
            <person name="Riley R."/>
            <person name="Andreopoulos W."/>
            <person name="He G."/>
            <person name="Johnson J."/>
            <person name="Barry K.W."/>
            <person name="Grigoriev I.V."/>
            <person name="Nagy L."/>
            <person name="Hibbett D."/>
            <person name="Henrissat B."/>
            <person name="Matheny P.B."/>
            <person name="Labbe J."/>
            <person name="Martin F."/>
        </authorList>
    </citation>
    <scope>NUCLEOTIDE SEQUENCE</scope>
    <source>
        <strain evidence="1">FP105234-sp</strain>
    </source>
</reference>
<organism evidence="1 2">
    <name type="scientific">Auriscalpium vulgare</name>
    <dbReference type="NCBI Taxonomy" id="40419"/>
    <lineage>
        <taxon>Eukaryota</taxon>
        <taxon>Fungi</taxon>
        <taxon>Dikarya</taxon>
        <taxon>Basidiomycota</taxon>
        <taxon>Agaricomycotina</taxon>
        <taxon>Agaricomycetes</taxon>
        <taxon>Russulales</taxon>
        <taxon>Auriscalpiaceae</taxon>
        <taxon>Auriscalpium</taxon>
    </lineage>
</organism>
<proteinExistence type="predicted"/>
<dbReference type="Proteomes" id="UP000814033">
    <property type="component" value="Unassembled WGS sequence"/>
</dbReference>
<dbReference type="EMBL" id="MU275957">
    <property type="protein sequence ID" value="KAI0045232.1"/>
    <property type="molecule type" value="Genomic_DNA"/>
</dbReference>
<comment type="caution">
    <text evidence="1">The sequence shown here is derived from an EMBL/GenBank/DDBJ whole genome shotgun (WGS) entry which is preliminary data.</text>
</comment>